<dbReference type="GO" id="GO:0030992">
    <property type="term" value="C:intraciliary transport particle B"/>
    <property type="evidence" value="ECO:0007669"/>
    <property type="project" value="TreeGrafter"/>
</dbReference>
<gene>
    <name evidence="4" type="ORF">CLODIP_2_CD10052</name>
</gene>
<dbReference type="CDD" id="cd23683">
    <property type="entry name" value="IFT52_CTD"/>
    <property type="match status" value="1"/>
</dbReference>
<dbReference type="GO" id="GO:0060271">
    <property type="term" value="P:cilium assembly"/>
    <property type="evidence" value="ECO:0007669"/>
    <property type="project" value="TreeGrafter"/>
</dbReference>
<dbReference type="InterPro" id="IPR055458">
    <property type="entry name" value="IFT52_GIFT"/>
</dbReference>
<feature type="domain" description="IFT52 central" evidence="2">
    <location>
        <begin position="272"/>
        <end position="352"/>
    </location>
</feature>
<dbReference type="AlphaFoldDB" id="A0A8S1D746"/>
<keyword evidence="5" id="KW-1185">Reference proteome</keyword>
<evidence type="ECO:0000259" key="1">
    <source>
        <dbReference type="Pfam" id="PF21178"/>
    </source>
</evidence>
<dbReference type="OrthoDB" id="10259368at2759"/>
<dbReference type="Gene3D" id="6.10.250.2800">
    <property type="match status" value="1"/>
</dbReference>
<dbReference type="SUPFAM" id="SSF52317">
    <property type="entry name" value="Class I glutamine amidotransferase-like"/>
    <property type="match status" value="1"/>
</dbReference>
<evidence type="ECO:0000313" key="4">
    <source>
        <dbReference type="EMBL" id="CAB3378016.1"/>
    </source>
</evidence>
<proteinExistence type="predicted"/>
<protein>
    <submittedName>
        <fullName evidence="4">Uncharacterized protein</fullName>
    </submittedName>
</protein>
<organism evidence="4 5">
    <name type="scientific">Cloeon dipterum</name>
    <dbReference type="NCBI Taxonomy" id="197152"/>
    <lineage>
        <taxon>Eukaryota</taxon>
        <taxon>Metazoa</taxon>
        <taxon>Ecdysozoa</taxon>
        <taxon>Arthropoda</taxon>
        <taxon>Hexapoda</taxon>
        <taxon>Insecta</taxon>
        <taxon>Pterygota</taxon>
        <taxon>Palaeoptera</taxon>
        <taxon>Ephemeroptera</taxon>
        <taxon>Pisciforma</taxon>
        <taxon>Baetidae</taxon>
        <taxon>Cloeon</taxon>
    </lineage>
</organism>
<dbReference type="InterPro" id="IPR039975">
    <property type="entry name" value="IFT52"/>
</dbReference>
<dbReference type="Pfam" id="PF21178">
    <property type="entry name" value="Itf52_C"/>
    <property type="match status" value="1"/>
</dbReference>
<dbReference type="GO" id="GO:0042073">
    <property type="term" value="P:intraciliary transport"/>
    <property type="evidence" value="ECO:0007669"/>
    <property type="project" value="TreeGrafter"/>
</dbReference>
<accession>A0A8S1D746</accession>
<dbReference type="GO" id="GO:0005929">
    <property type="term" value="C:cilium"/>
    <property type="evidence" value="ECO:0007669"/>
    <property type="project" value="TreeGrafter"/>
</dbReference>
<evidence type="ECO:0000259" key="2">
    <source>
        <dbReference type="Pfam" id="PF23352"/>
    </source>
</evidence>
<reference evidence="4 5" key="1">
    <citation type="submission" date="2020-04" db="EMBL/GenBank/DDBJ databases">
        <authorList>
            <person name="Alioto T."/>
            <person name="Alioto T."/>
            <person name="Gomez Garrido J."/>
        </authorList>
    </citation>
    <scope>NUCLEOTIDE SEQUENCE [LARGE SCALE GENOMIC DNA]</scope>
</reference>
<dbReference type="InterPro" id="IPR048643">
    <property type="entry name" value="Itf52_C"/>
</dbReference>
<evidence type="ECO:0000259" key="3">
    <source>
        <dbReference type="Pfam" id="PF23355"/>
    </source>
</evidence>
<dbReference type="Proteomes" id="UP000494165">
    <property type="component" value="Unassembled WGS sequence"/>
</dbReference>
<feature type="domain" description="IFT52 GIFT" evidence="3">
    <location>
        <begin position="19"/>
        <end position="256"/>
    </location>
</feature>
<dbReference type="PANTHER" id="PTHR12969">
    <property type="entry name" value="NGD5/OSM-6/IFT52"/>
    <property type="match status" value="1"/>
</dbReference>
<dbReference type="PANTHER" id="PTHR12969:SF7">
    <property type="entry name" value="INTRAFLAGELLAR TRANSPORT PROTEIN 52 HOMOLOG"/>
    <property type="match status" value="1"/>
</dbReference>
<comment type="caution">
    <text evidence="4">The sequence shown here is derived from an EMBL/GenBank/DDBJ whole genome shotgun (WGS) entry which is preliminary data.</text>
</comment>
<dbReference type="InterPro" id="IPR055460">
    <property type="entry name" value="IFT52_central"/>
</dbReference>
<dbReference type="EMBL" id="CADEPI010000155">
    <property type="protein sequence ID" value="CAB3378016.1"/>
    <property type="molecule type" value="Genomic_DNA"/>
</dbReference>
<dbReference type="InterPro" id="IPR029062">
    <property type="entry name" value="Class_I_gatase-like"/>
</dbReference>
<evidence type="ECO:0000313" key="5">
    <source>
        <dbReference type="Proteomes" id="UP000494165"/>
    </source>
</evidence>
<feature type="domain" description="Intraflagellar transport protein 52 C-terminal" evidence="1">
    <location>
        <begin position="363"/>
        <end position="403"/>
    </location>
</feature>
<dbReference type="Pfam" id="PF23352">
    <property type="entry name" value="IFT52_central"/>
    <property type="match status" value="1"/>
</dbReference>
<name>A0A8S1D746_9INSE</name>
<dbReference type="GO" id="GO:0005814">
    <property type="term" value="C:centriole"/>
    <property type="evidence" value="ECO:0007669"/>
    <property type="project" value="TreeGrafter"/>
</dbReference>
<dbReference type="Pfam" id="PF23355">
    <property type="entry name" value="IFT52_GIFT"/>
    <property type="match status" value="1"/>
</dbReference>
<sequence length="431" mass="47868">MTPKAEAEEQVSQGAMTSILFDETKSEQFRVLDQYRSLHGQLGTVLPVEINKEEICDEALKSARVFILAAPREKFNQSELDCLKKYVDGGGSLLVMLGDGGENQYSTNINFLLEEYGIMINNDSVIRTHYYKYFHPKECHLPNAISNQTLIGALPHTSGGKKAARSAFNLVYPYGATLNVAKPAVPILSSGHLCFPSCRPLCALYHKQGVGKIAVVGSGHMFSDSYLDKEDNGKFKDVLFTFLCTDSIDISYMDADDIEVSDYYMVPDTARLAENLKVSLNAPQDIPASYMDLFDFSLTSINTNHFLEAKNSYELLGVKYEQLKLIMPEFETPLPALQPSVFPPTFRELSVPPLELYDLDEAFSSEAARIAQVANKCGDNDLAYFISSAYEILGMNAGNSTNQKGEKEMLYSMALQIASFKKQGQTPLDIF</sequence>